<evidence type="ECO:0000256" key="1">
    <source>
        <dbReference type="ARBA" id="ARBA00004651"/>
    </source>
</evidence>
<comment type="caution">
    <text evidence="8">The sequence shown here is derived from an EMBL/GenBank/DDBJ whole genome shotgun (WGS) entry which is preliminary data.</text>
</comment>
<keyword evidence="4 6" id="KW-1133">Transmembrane helix</keyword>
<comment type="subcellular location">
    <subcellularLocation>
        <location evidence="1">Cell membrane</location>
        <topology evidence="1">Multi-pass membrane protein</topology>
    </subcellularLocation>
</comment>
<evidence type="ECO:0000256" key="6">
    <source>
        <dbReference type="SAM" id="Phobius"/>
    </source>
</evidence>
<reference evidence="8 9" key="1">
    <citation type="journal article" date="2016" name="Int. J. Syst. Evol. Microbiol.">
        <title>Nocardioides albidus sp. nov., an actinobacterium isolated from garden soil.</title>
        <authorList>
            <person name="Singh H."/>
            <person name="Du J."/>
            <person name="Trinh H."/>
            <person name="Won K."/>
            <person name="Yang J.E."/>
            <person name="Yin C."/>
            <person name="Kook M."/>
            <person name="Yi T.H."/>
        </authorList>
    </citation>
    <scope>NUCLEOTIDE SEQUENCE [LARGE SCALE GENOMIC DNA]</scope>
    <source>
        <strain evidence="8 9">CCTCC AB 2015297</strain>
    </source>
</reference>
<proteinExistence type="predicted"/>
<keyword evidence="2" id="KW-1003">Cell membrane</keyword>
<dbReference type="GO" id="GO:0005886">
    <property type="term" value="C:plasma membrane"/>
    <property type="evidence" value="ECO:0007669"/>
    <property type="project" value="UniProtKB-SubCell"/>
</dbReference>
<evidence type="ECO:0000256" key="3">
    <source>
        <dbReference type="ARBA" id="ARBA00022692"/>
    </source>
</evidence>
<dbReference type="OrthoDB" id="582337at2"/>
<evidence type="ECO:0000313" key="9">
    <source>
        <dbReference type="Proteomes" id="UP000313231"/>
    </source>
</evidence>
<dbReference type="EMBL" id="VDMP01000022">
    <property type="protein sequence ID" value="TNM41184.1"/>
    <property type="molecule type" value="Genomic_DNA"/>
</dbReference>
<evidence type="ECO:0000256" key="5">
    <source>
        <dbReference type="ARBA" id="ARBA00023136"/>
    </source>
</evidence>
<feature type="transmembrane region" description="Helical" evidence="6">
    <location>
        <begin position="66"/>
        <end position="85"/>
    </location>
</feature>
<organism evidence="8 9">
    <name type="scientific">Nocardioides albidus</name>
    <dbReference type="NCBI Taxonomy" id="1517589"/>
    <lineage>
        <taxon>Bacteria</taxon>
        <taxon>Bacillati</taxon>
        <taxon>Actinomycetota</taxon>
        <taxon>Actinomycetes</taxon>
        <taxon>Propionibacteriales</taxon>
        <taxon>Nocardioidaceae</taxon>
        <taxon>Nocardioides</taxon>
    </lineage>
</organism>
<dbReference type="InterPro" id="IPR003807">
    <property type="entry name" value="DUF202"/>
</dbReference>
<evidence type="ECO:0000259" key="7">
    <source>
        <dbReference type="Pfam" id="PF02656"/>
    </source>
</evidence>
<dbReference type="InterPro" id="IPR052053">
    <property type="entry name" value="IM_YidH-like"/>
</dbReference>
<keyword evidence="3 6" id="KW-0812">Transmembrane</keyword>
<accession>A0A5C4VYW7</accession>
<protein>
    <submittedName>
        <fullName evidence="8">DUF202 domain-containing protein</fullName>
    </submittedName>
</protein>
<sequence length="122" mass="12826">MSPGRGSDGRWPSWVYDAGEEPDYRFTFANERTFLAWVRTALALLAAGVALDVAGVGLDPAVRRGLAVAVVLTGMVCAAGSWVRWARAERAMRVGHFLPSSGLSLLVSGVVVGAALTLLVAL</sequence>
<evidence type="ECO:0000256" key="4">
    <source>
        <dbReference type="ARBA" id="ARBA00022989"/>
    </source>
</evidence>
<dbReference type="Proteomes" id="UP000313231">
    <property type="component" value="Unassembled WGS sequence"/>
</dbReference>
<keyword evidence="5 6" id="KW-0472">Membrane</keyword>
<feature type="domain" description="DUF202" evidence="7">
    <location>
        <begin position="25"/>
        <end position="91"/>
    </location>
</feature>
<dbReference type="RefSeq" id="WP_139622579.1">
    <property type="nucleotide sequence ID" value="NZ_VDMP01000022.1"/>
</dbReference>
<feature type="transmembrane region" description="Helical" evidence="6">
    <location>
        <begin position="97"/>
        <end position="121"/>
    </location>
</feature>
<dbReference type="AlphaFoldDB" id="A0A5C4VYW7"/>
<keyword evidence="9" id="KW-1185">Reference proteome</keyword>
<dbReference type="Pfam" id="PF02656">
    <property type="entry name" value="DUF202"/>
    <property type="match status" value="1"/>
</dbReference>
<dbReference type="PANTHER" id="PTHR34187">
    <property type="entry name" value="FGR18P"/>
    <property type="match status" value="1"/>
</dbReference>
<feature type="transmembrane region" description="Helical" evidence="6">
    <location>
        <begin position="34"/>
        <end position="54"/>
    </location>
</feature>
<name>A0A5C4VYW7_9ACTN</name>
<evidence type="ECO:0000256" key="2">
    <source>
        <dbReference type="ARBA" id="ARBA00022475"/>
    </source>
</evidence>
<gene>
    <name evidence="8" type="ORF">FHP29_09285</name>
</gene>
<evidence type="ECO:0000313" key="8">
    <source>
        <dbReference type="EMBL" id="TNM41184.1"/>
    </source>
</evidence>
<dbReference type="PANTHER" id="PTHR34187:SF2">
    <property type="entry name" value="DUF202 DOMAIN-CONTAINING PROTEIN"/>
    <property type="match status" value="1"/>
</dbReference>